<evidence type="ECO:0000256" key="5">
    <source>
        <dbReference type="ARBA" id="ARBA00022777"/>
    </source>
</evidence>
<dbReference type="InterPro" id="IPR017441">
    <property type="entry name" value="Protein_kinase_ATP_BS"/>
</dbReference>
<dbReference type="InterPro" id="IPR008271">
    <property type="entry name" value="Ser/Thr_kinase_AS"/>
</dbReference>
<feature type="domain" description="Protein kinase" evidence="13">
    <location>
        <begin position="1"/>
        <end position="289"/>
    </location>
</feature>
<dbReference type="PANTHER" id="PTHR11042">
    <property type="entry name" value="EUKARYOTIC TRANSLATION INITIATION FACTOR 2-ALPHA KINASE EIF2-ALPHA KINASE -RELATED"/>
    <property type="match status" value="1"/>
</dbReference>
<dbReference type="AlphaFoldDB" id="A0A7R9KM08"/>
<comment type="catalytic activity">
    <reaction evidence="9">
        <text>L-threonyl-[protein] + ATP = O-phospho-L-threonyl-[protein] + ADP + H(+)</text>
        <dbReference type="Rhea" id="RHEA:46608"/>
        <dbReference type="Rhea" id="RHEA-COMP:11060"/>
        <dbReference type="Rhea" id="RHEA-COMP:11605"/>
        <dbReference type="ChEBI" id="CHEBI:15378"/>
        <dbReference type="ChEBI" id="CHEBI:30013"/>
        <dbReference type="ChEBI" id="CHEBI:30616"/>
        <dbReference type="ChEBI" id="CHEBI:61977"/>
        <dbReference type="ChEBI" id="CHEBI:456216"/>
        <dbReference type="EC" id="2.7.11.1"/>
    </reaction>
    <physiologicalReaction direction="left-to-right" evidence="9">
        <dbReference type="Rhea" id="RHEA:46609"/>
    </physiologicalReaction>
</comment>
<evidence type="ECO:0000256" key="3">
    <source>
        <dbReference type="ARBA" id="ARBA00022679"/>
    </source>
</evidence>
<keyword evidence="6 11" id="KW-0067">ATP-binding</keyword>
<evidence type="ECO:0000256" key="6">
    <source>
        <dbReference type="ARBA" id="ARBA00022840"/>
    </source>
</evidence>
<dbReference type="SUPFAM" id="SSF56112">
    <property type="entry name" value="Protein kinase-like (PK-like)"/>
    <property type="match status" value="1"/>
</dbReference>
<gene>
    <name evidence="14" type="ORF">OSB1V03_LOCUS4986</name>
</gene>
<evidence type="ECO:0000256" key="7">
    <source>
        <dbReference type="ARBA" id="ARBA00023193"/>
    </source>
</evidence>
<keyword evidence="5" id="KW-0418">Kinase</keyword>
<dbReference type="GO" id="GO:0005634">
    <property type="term" value="C:nucleus"/>
    <property type="evidence" value="ECO:0007669"/>
    <property type="project" value="TreeGrafter"/>
</dbReference>
<dbReference type="PROSITE" id="PS00108">
    <property type="entry name" value="PROTEIN_KINASE_ST"/>
    <property type="match status" value="1"/>
</dbReference>
<proteinExistence type="inferred from homology"/>
<evidence type="ECO:0000256" key="9">
    <source>
        <dbReference type="ARBA" id="ARBA00048659"/>
    </source>
</evidence>
<dbReference type="Gene3D" id="3.30.200.20">
    <property type="entry name" value="Phosphorylase Kinase, domain 1"/>
    <property type="match status" value="1"/>
</dbReference>
<dbReference type="GO" id="GO:0004694">
    <property type="term" value="F:eukaryotic translation initiation factor 2alpha kinase activity"/>
    <property type="evidence" value="ECO:0007669"/>
    <property type="project" value="TreeGrafter"/>
</dbReference>
<evidence type="ECO:0000313" key="14">
    <source>
        <dbReference type="EMBL" id="CAD7624543.1"/>
    </source>
</evidence>
<keyword evidence="3" id="KW-0808">Transferase</keyword>
<dbReference type="Pfam" id="PF00069">
    <property type="entry name" value="Pkinase"/>
    <property type="match status" value="1"/>
</dbReference>
<evidence type="ECO:0000256" key="12">
    <source>
        <dbReference type="RuleBase" id="RU000304"/>
    </source>
</evidence>
<evidence type="ECO:0000256" key="10">
    <source>
        <dbReference type="ARBA" id="ARBA00048977"/>
    </source>
</evidence>
<dbReference type="GO" id="GO:0005737">
    <property type="term" value="C:cytoplasm"/>
    <property type="evidence" value="ECO:0007669"/>
    <property type="project" value="TreeGrafter"/>
</dbReference>
<evidence type="ECO:0000259" key="13">
    <source>
        <dbReference type="PROSITE" id="PS50011"/>
    </source>
</evidence>
<keyword evidence="2 12" id="KW-0723">Serine/threonine-protein kinase</keyword>
<comment type="catalytic activity">
    <reaction evidence="10">
        <text>L-seryl-[protein] + ATP = O-phospho-L-seryl-[protein] + ADP + H(+)</text>
        <dbReference type="Rhea" id="RHEA:17989"/>
        <dbReference type="Rhea" id="RHEA-COMP:9863"/>
        <dbReference type="Rhea" id="RHEA-COMP:11604"/>
        <dbReference type="ChEBI" id="CHEBI:15378"/>
        <dbReference type="ChEBI" id="CHEBI:29999"/>
        <dbReference type="ChEBI" id="CHEBI:30616"/>
        <dbReference type="ChEBI" id="CHEBI:83421"/>
        <dbReference type="ChEBI" id="CHEBI:456216"/>
        <dbReference type="EC" id="2.7.11.1"/>
    </reaction>
    <physiologicalReaction direction="left-to-right" evidence="10">
        <dbReference type="Rhea" id="RHEA:17990"/>
    </physiologicalReaction>
</comment>
<keyword evidence="4 11" id="KW-0547">Nucleotide-binding</keyword>
<evidence type="ECO:0000256" key="2">
    <source>
        <dbReference type="ARBA" id="ARBA00022527"/>
    </source>
</evidence>
<dbReference type="InterPro" id="IPR011009">
    <property type="entry name" value="Kinase-like_dom_sf"/>
</dbReference>
<dbReference type="PROSITE" id="PS00107">
    <property type="entry name" value="PROTEIN_KINASE_ATP"/>
    <property type="match status" value="1"/>
</dbReference>
<dbReference type="Proteomes" id="UP000759131">
    <property type="component" value="Unassembled WGS sequence"/>
</dbReference>
<dbReference type="GO" id="GO:0005524">
    <property type="term" value="F:ATP binding"/>
    <property type="evidence" value="ECO:0007669"/>
    <property type="project" value="UniProtKB-UniRule"/>
</dbReference>
<dbReference type="PROSITE" id="PS50011">
    <property type="entry name" value="PROTEIN_KINASE_DOM"/>
    <property type="match status" value="1"/>
</dbReference>
<evidence type="ECO:0000256" key="8">
    <source>
        <dbReference type="ARBA" id="ARBA00037982"/>
    </source>
</evidence>
<dbReference type="SMART" id="SM00220">
    <property type="entry name" value="S_TKc"/>
    <property type="match status" value="1"/>
</dbReference>
<evidence type="ECO:0000313" key="15">
    <source>
        <dbReference type="Proteomes" id="UP000759131"/>
    </source>
</evidence>
<evidence type="ECO:0000256" key="11">
    <source>
        <dbReference type="PROSITE-ProRule" id="PRU10141"/>
    </source>
</evidence>
<evidence type="ECO:0000256" key="1">
    <source>
        <dbReference type="ARBA" id="ARBA00012513"/>
    </source>
</evidence>
<dbReference type="EMBL" id="OC856971">
    <property type="protein sequence ID" value="CAD7624543.1"/>
    <property type="molecule type" value="Genomic_DNA"/>
</dbReference>
<comment type="similarity">
    <text evidence="8">Belongs to the protein kinase superfamily. Ser/Thr protein kinase family. GCN2 subfamily.</text>
</comment>
<dbReference type="EMBL" id="CAJPIZ010002396">
    <property type="protein sequence ID" value="CAG2104973.1"/>
    <property type="molecule type" value="Genomic_DNA"/>
</dbReference>
<accession>A0A7R9KM08</accession>
<dbReference type="OrthoDB" id="4062651at2759"/>
<evidence type="ECO:0000256" key="4">
    <source>
        <dbReference type="ARBA" id="ARBA00022741"/>
    </source>
</evidence>
<name>A0A7R9KM08_9ACAR</name>
<protein>
    <recommendedName>
        <fullName evidence="1">non-specific serine/threonine protein kinase</fullName>
        <ecNumber evidence="1">2.7.11.1</ecNumber>
    </recommendedName>
</protein>
<reference evidence="14" key="1">
    <citation type="submission" date="2020-11" db="EMBL/GenBank/DDBJ databases">
        <authorList>
            <person name="Tran Van P."/>
        </authorList>
    </citation>
    <scope>NUCLEOTIDE SEQUENCE</scope>
</reference>
<keyword evidence="15" id="KW-1185">Reference proteome</keyword>
<dbReference type="EC" id="2.7.11.1" evidence="1"/>
<dbReference type="GO" id="GO:0017148">
    <property type="term" value="P:negative regulation of translation"/>
    <property type="evidence" value="ECO:0007669"/>
    <property type="project" value="UniProtKB-KW"/>
</dbReference>
<dbReference type="PANTHER" id="PTHR11042:SF160">
    <property type="entry name" value="EUKARYOTIC TRANSLATION INITIATION FACTOR 2-ALPHA KINASE 1"/>
    <property type="match status" value="1"/>
</dbReference>
<organism evidence="14">
    <name type="scientific">Medioppia subpectinata</name>
    <dbReference type="NCBI Taxonomy" id="1979941"/>
    <lineage>
        <taxon>Eukaryota</taxon>
        <taxon>Metazoa</taxon>
        <taxon>Ecdysozoa</taxon>
        <taxon>Arthropoda</taxon>
        <taxon>Chelicerata</taxon>
        <taxon>Arachnida</taxon>
        <taxon>Acari</taxon>
        <taxon>Acariformes</taxon>
        <taxon>Sarcoptiformes</taxon>
        <taxon>Oribatida</taxon>
        <taxon>Brachypylina</taxon>
        <taxon>Oppioidea</taxon>
        <taxon>Oppiidae</taxon>
        <taxon>Medioppia</taxon>
    </lineage>
</organism>
<dbReference type="Gene3D" id="1.10.510.10">
    <property type="entry name" value="Transferase(Phosphotransferase) domain 1"/>
    <property type="match status" value="1"/>
</dbReference>
<dbReference type="InterPro" id="IPR050339">
    <property type="entry name" value="CC_SR_Kinase"/>
</dbReference>
<keyword evidence="7" id="KW-0652">Protein synthesis inhibitor</keyword>
<dbReference type="InterPro" id="IPR000719">
    <property type="entry name" value="Prot_kinase_dom"/>
</dbReference>
<feature type="binding site" evidence="11">
    <location>
        <position position="27"/>
    </location>
    <ligand>
        <name>ATP</name>
        <dbReference type="ChEBI" id="CHEBI:30616"/>
    </ligand>
</feature>
<sequence>MNIGKGYFGEVFLVKSKADNNNYAIKKIELKKVEDEGDYKKNINREVSILQNCDHVSVVKYYESWREQGKTGSDLAAIYIRMEHCPLDLYEFCKSIKSIYKRNTNEVICLVSYFIMLTMVEEILVALDYLHSKNIMHRDIKQWNILLKRDGNNWVKLSDFGLAKVEDAYSQTHTNVGTATYKAPEVKWGGHYTTSADVFSLGIMLIQFFDLDINKQDVHHELKDLFASMIAGKATERPTCKQSLADINKPPLVYDLDKVRADHHNISLLGQDEFLKSYYTNKMQLKSDN</sequence>